<reference evidence="1 2" key="1">
    <citation type="journal article" date="2023" name="Arcadia Sci">
        <title>De novo assembly of a long-read Amblyomma americanum tick genome.</title>
        <authorList>
            <person name="Chou S."/>
            <person name="Poskanzer K.E."/>
            <person name="Rollins M."/>
            <person name="Thuy-Boun P.S."/>
        </authorList>
    </citation>
    <scope>NUCLEOTIDE SEQUENCE [LARGE SCALE GENOMIC DNA]</scope>
    <source>
        <strain evidence="1">F_SG_1</strain>
        <tissue evidence="1">Salivary glands</tissue>
    </source>
</reference>
<proteinExistence type="predicted"/>
<accession>A0AAQ4EBC9</accession>
<dbReference type="EMBL" id="JARKHS020018830">
    <property type="protein sequence ID" value="KAK8772091.1"/>
    <property type="molecule type" value="Genomic_DNA"/>
</dbReference>
<organism evidence="1 2">
    <name type="scientific">Amblyomma americanum</name>
    <name type="common">Lone star tick</name>
    <dbReference type="NCBI Taxonomy" id="6943"/>
    <lineage>
        <taxon>Eukaryota</taxon>
        <taxon>Metazoa</taxon>
        <taxon>Ecdysozoa</taxon>
        <taxon>Arthropoda</taxon>
        <taxon>Chelicerata</taxon>
        <taxon>Arachnida</taxon>
        <taxon>Acari</taxon>
        <taxon>Parasitiformes</taxon>
        <taxon>Ixodida</taxon>
        <taxon>Ixodoidea</taxon>
        <taxon>Ixodidae</taxon>
        <taxon>Amblyomminae</taxon>
        <taxon>Amblyomma</taxon>
    </lineage>
</organism>
<protein>
    <submittedName>
        <fullName evidence="1">Uncharacterized protein</fullName>
    </submittedName>
</protein>
<evidence type="ECO:0000313" key="1">
    <source>
        <dbReference type="EMBL" id="KAK8772091.1"/>
    </source>
</evidence>
<sequence>MKSSSALPAFLFSCTRSTLHAITVNGWTYIFPGIGPEILICTYGRRTTADRVMASDGLCDIAFYDSIYADGRNILGDNRFGSDLVTFMGAVARYRKTKLGVAFAFRHIDQLGNDLRRTNPNPLQVFWQRRIYHTGVLDTPPNATRSQMMIAMSRIMILDRFAQSQRALNRRALTALSLHLQPGSGYTSLTTSSSEYRFSSKRQWTTYVVSGRLEFIPDLLVVYGHYPFGDNTVDNCVVMPPTRLSAVPLAVELRGSYSYDMSHGPVGAGEWERRQLPTLPLVSVTMKGRWTRASQGQPLQFFSRCEKNPIAASFGSYTQVCRGTNYGPNLRYQPQHYAMLTYDAKNRTLFAYDNEAGLAAKLCKVKDTALDVTFGIAAYDVDYDDYANDCGMRNKFGKHSRLKALRNVKDYYRSLASKIFNEARCTKVVS</sequence>
<gene>
    <name evidence="1" type="ORF">V5799_024666</name>
</gene>
<comment type="caution">
    <text evidence="1">The sequence shown here is derived from an EMBL/GenBank/DDBJ whole genome shotgun (WGS) entry which is preliminary data.</text>
</comment>
<keyword evidence="2" id="KW-1185">Reference proteome</keyword>
<evidence type="ECO:0000313" key="2">
    <source>
        <dbReference type="Proteomes" id="UP001321473"/>
    </source>
</evidence>
<dbReference type="Proteomes" id="UP001321473">
    <property type="component" value="Unassembled WGS sequence"/>
</dbReference>
<dbReference type="AlphaFoldDB" id="A0AAQ4EBC9"/>
<name>A0AAQ4EBC9_AMBAM</name>